<dbReference type="PANTHER" id="PTHR14097:SF9">
    <property type="entry name" value="EPIMERASE, PUTATIVE (AFU_ORTHOLOGUE AFUA_8G07320)-RELATED"/>
    <property type="match status" value="1"/>
</dbReference>
<accession>A0A2J6QXT2</accession>
<dbReference type="OrthoDB" id="3535423at2759"/>
<dbReference type="InterPro" id="IPR036291">
    <property type="entry name" value="NAD(P)-bd_dom_sf"/>
</dbReference>
<evidence type="ECO:0000259" key="1">
    <source>
        <dbReference type="Pfam" id="PF13460"/>
    </source>
</evidence>
<keyword evidence="3" id="KW-1185">Reference proteome</keyword>
<dbReference type="Proteomes" id="UP000235786">
    <property type="component" value="Unassembled WGS sequence"/>
</dbReference>
<protein>
    <recommendedName>
        <fullName evidence="1">NAD(P)-binding domain-containing protein</fullName>
    </recommendedName>
</protein>
<gene>
    <name evidence="2" type="ORF">L207DRAFT_519739</name>
</gene>
<evidence type="ECO:0000313" key="2">
    <source>
        <dbReference type="EMBL" id="PMD31088.1"/>
    </source>
</evidence>
<dbReference type="Pfam" id="PF13460">
    <property type="entry name" value="NAD_binding_10"/>
    <property type="match status" value="1"/>
</dbReference>
<sequence length="224" mass="24275">MKIVITGSTGWVGNAVLKKCLSTPAITSVVSISRRAPEINDDKLTTILHDDFSSYPNAIIEKMKTADACIYCLGTNIPVKPAELNRKINFDYALATANAFSEATKNKPSIRFVYLSGALPEKDPNKRLWILEDNRKMRGELENALLKLDQEAGPTGMKIYIARPGFVQPPGANVRTWLISTIANAILQDDLAAAMVQLALEGSSGPLVENAELKSIASSAKTSL</sequence>
<name>A0A2J6QXT2_HYAVF</name>
<dbReference type="AlphaFoldDB" id="A0A2J6QXT2"/>
<reference evidence="2 3" key="1">
    <citation type="submission" date="2016-04" db="EMBL/GenBank/DDBJ databases">
        <title>A degradative enzymes factory behind the ericoid mycorrhizal symbiosis.</title>
        <authorList>
            <consortium name="DOE Joint Genome Institute"/>
            <person name="Martino E."/>
            <person name="Morin E."/>
            <person name="Grelet G."/>
            <person name="Kuo A."/>
            <person name="Kohler A."/>
            <person name="Daghino S."/>
            <person name="Barry K."/>
            <person name="Choi C."/>
            <person name="Cichocki N."/>
            <person name="Clum A."/>
            <person name="Copeland A."/>
            <person name="Hainaut M."/>
            <person name="Haridas S."/>
            <person name="Labutti K."/>
            <person name="Lindquist E."/>
            <person name="Lipzen A."/>
            <person name="Khouja H.-R."/>
            <person name="Murat C."/>
            <person name="Ohm R."/>
            <person name="Olson A."/>
            <person name="Spatafora J."/>
            <person name="Veneault-Fourrey C."/>
            <person name="Henrissat B."/>
            <person name="Grigoriev I."/>
            <person name="Martin F."/>
            <person name="Perotto S."/>
        </authorList>
    </citation>
    <scope>NUCLEOTIDE SEQUENCE [LARGE SCALE GENOMIC DNA]</scope>
    <source>
        <strain evidence="2 3">F</strain>
    </source>
</reference>
<dbReference type="Gene3D" id="3.40.50.720">
    <property type="entry name" value="NAD(P)-binding Rossmann-like Domain"/>
    <property type="match status" value="1"/>
</dbReference>
<dbReference type="SUPFAM" id="SSF51735">
    <property type="entry name" value="NAD(P)-binding Rossmann-fold domains"/>
    <property type="match status" value="1"/>
</dbReference>
<dbReference type="InterPro" id="IPR016040">
    <property type="entry name" value="NAD(P)-bd_dom"/>
</dbReference>
<feature type="domain" description="NAD(P)-binding" evidence="1">
    <location>
        <begin position="7"/>
        <end position="198"/>
    </location>
</feature>
<proteinExistence type="predicted"/>
<dbReference type="PANTHER" id="PTHR14097">
    <property type="entry name" value="OXIDOREDUCTASE HTATIP2"/>
    <property type="match status" value="1"/>
</dbReference>
<organism evidence="2 3">
    <name type="scientific">Hyaloscypha variabilis (strain UAMH 11265 / GT02V1 / F)</name>
    <name type="common">Meliniomyces variabilis</name>
    <dbReference type="NCBI Taxonomy" id="1149755"/>
    <lineage>
        <taxon>Eukaryota</taxon>
        <taxon>Fungi</taxon>
        <taxon>Dikarya</taxon>
        <taxon>Ascomycota</taxon>
        <taxon>Pezizomycotina</taxon>
        <taxon>Leotiomycetes</taxon>
        <taxon>Helotiales</taxon>
        <taxon>Hyaloscyphaceae</taxon>
        <taxon>Hyaloscypha</taxon>
        <taxon>Hyaloscypha variabilis</taxon>
    </lineage>
</organism>
<evidence type="ECO:0000313" key="3">
    <source>
        <dbReference type="Proteomes" id="UP000235786"/>
    </source>
</evidence>
<dbReference type="EMBL" id="KZ613964">
    <property type="protein sequence ID" value="PMD31088.1"/>
    <property type="molecule type" value="Genomic_DNA"/>
</dbReference>